<evidence type="ECO:0000256" key="1">
    <source>
        <dbReference type="ARBA" id="ARBA00004123"/>
    </source>
</evidence>
<feature type="domain" description="C2H2-type" evidence="13">
    <location>
        <begin position="181"/>
        <end position="208"/>
    </location>
</feature>
<dbReference type="GO" id="GO:0042802">
    <property type="term" value="F:identical protein binding"/>
    <property type="evidence" value="ECO:0007669"/>
    <property type="project" value="UniProtKB-ARBA"/>
</dbReference>
<keyword evidence="8" id="KW-0238">DNA-binding</keyword>
<keyword evidence="10" id="KW-0539">Nucleus</keyword>
<feature type="domain" description="C2H2-type" evidence="13">
    <location>
        <begin position="94"/>
        <end position="122"/>
    </location>
</feature>
<comment type="similarity">
    <text evidence="2">Belongs to the krueppel C2H2-type zinc-finger protein family.</text>
</comment>
<evidence type="ECO:0000256" key="9">
    <source>
        <dbReference type="ARBA" id="ARBA00023163"/>
    </source>
</evidence>
<keyword evidence="9" id="KW-0804">Transcription</keyword>
<dbReference type="InterPro" id="IPR013087">
    <property type="entry name" value="Znf_C2H2_type"/>
</dbReference>
<dbReference type="FunFam" id="3.30.160.60:FF:000508">
    <property type="entry name" value="Myeloid zinc finger 1"/>
    <property type="match status" value="1"/>
</dbReference>
<dbReference type="Pfam" id="PF13912">
    <property type="entry name" value="zf-C2H2_6"/>
    <property type="match status" value="2"/>
</dbReference>
<dbReference type="InterPro" id="IPR036236">
    <property type="entry name" value="Znf_C2H2_sf"/>
</dbReference>
<feature type="domain" description="C2H2-type" evidence="13">
    <location>
        <begin position="37"/>
        <end position="65"/>
    </location>
</feature>
<keyword evidence="4" id="KW-0677">Repeat</keyword>
<dbReference type="Pfam" id="PF00096">
    <property type="entry name" value="zf-C2H2"/>
    <property type="match status" value="5"/>
</dbReference>
<feature type="domain" description="C2H2-type" evidence="13">
    <location>
        <begin position="66"/>
        <end position="93"/>
    </location>
</feature>
<evidence type="ECO:0000256" key="6">
    <source>
        <dbReference type="ARBA" id="ARBA00022833"/>
    </source>
</evidence>
<evidence type="ECO:0000313" key="14">
    <source>
        <dbReference type="EMBL" id="KAK1135033.1"/>
    </source>
</evidence>
<dbReference type="PROSITE" id="PS00028">
    <property type="entry name" value="ZINC_FINGER_C2H2_1"/>
    <property type="match status" value="7"/>
</dbReference>
<evidence type="ECO:0000256" key="12">
    <source>
        <dbReference type="SAM" id="MobiDB-lite"/>
    </source>
</evidence>
<protein>
    <recommendedName>
        <fullName evidence="13">C2H2-type domain-containing protein</fullName>
    </recommendedName>
</protein>
<keyword evidence="6" id="KW-0862">Zinc</keyword>
<feature type="region of interest" description="Disordered" evidence="12">
    <location>
        <begin position="225"/>
        <end position="253"/>
    </location>
</feature>
<dbReference type="FunFam" id="3.30.160.60:FF:000557">
    <property type="entry name" value="zinc finger and SCAN domain-containing protein 29"/>
    <property type="match status" value="1"/>
</dbReference>
<dbReference type="Gene3D" id="3.30.160.60">
    <property type="entry name" value="Classic Zinc Finger"/>
    <property type="match status" value="7"/>
</dbReference>
<keyword evidence="7" id="KW-0805">Transcription regulation</keyword>
<evidence type="ECO:0000313" key="15">
    <source>
        <dbReference type="Proteomes" id="UP001177670"/>
    </source>
</evidence>
<organism evidence="14 15">
    <name type="scientific">Melipona bicolor</name>
    <dbReference type="NCBI Taxonomy" id="60889"/>
    <lineage>
        <taxon>Eukaryota</taxon>
        <taxon>Metazoa</taxon>
        <taxon>Ecdysozoa</taxon>
        <taxon>Arthropoda</taxon>
        <taxon>Hexapoda</taxon>
        <taxon>Insecta</taxon>
        <taxon>Pterygota</taxon>
        <taxon>Neoptera</taxon>
        <taxon>Endopterygota</taxon>
        <taxon>Hymenoptera</taxon>
        <taxon>Apocrita</taxon>
        <taxon>Aculeata</taxon>
        <taxon>Apoidea</taxon>
        <taxon>Anthophila</taxon>
        <taxon>Apidae</taxon>
        <taxon>Melipona</taxon>
    </lineage>
</organism>
<keyword evidence="3" id="KW-0479">Metal-binding</keyword>
<dbReference type="AlphaFoldDB" id="A0AA40GCE9"/>
<accession>A0AA40GCE9</accession>
<evidence type="ECO:0000256" key="11">
    <source>
        <dbReference type="PROSITE-ProRule" id="PRU00042"/>
    </source>
</evidence>
<dbReference type="EMBL" id="JAHYIQ010000002">
    <property type="protein sequence ID" value="KAK1135033.1"/>
    <property type="molecule type" value="Genomic_DNA"/>
</dbReference>
<keyword evidence="5 11" id="KW-0863">Zinc-finger</keyword>
<feature type="domain" description="C2H2-type" evidence="13">
    <location>
        <begin position="209"/>
        <end position="236"/>
    </location>
</feature>
<evidence type="ECO:0000256" key="4">
    <source>
        <dbReference type="ARBA" id="ARBA00022737"/>
    </source>
</evidence>
<evidence type="ECO:0000256" key="10">
    <source>
        <dbReference type="ARBA" id="ARBA00023242"/>
    </source>
</evidence>
<evidence type="ECO:0000256" key="7">
    <source>
        <dbReference type="ARBA" id="ARBA00023015"/>
    </source>
</evidence>
<evidence type="ECO:0000256" key="3">
    <source>
        <dbReference type="ARBA" id="ARBA00022723"/>
    </source>
</evidence>
<keyword evidence="15" id="KW-1185">Reference proteome</keyword>
<sequence>MIKHSDLRPYKCEICDKAFKRSSEMSNHAQIHRGIEHACEACGFTTINKLSLRMHHRRVHQRDFRYRCDQCDKGFMSNYELEDHKASHLDGKTFVCEFCGNAYSQKSYLVAHKRVIHGIQRNAPKEFQCDVCRKSFATEQNLRTHVGLHSQTFLCAQCGKKFATNHALKLHARRHTGERPYECAICSKAFARSAALRVHRLTHTGERPYVCDLCGRSFTQRSSMMAHRRKHPGSYPPPPPLLLSRLESDAPRL</sequence>
<feature type="domain" description="C2H2-type" evidence="13">
    <location>
        <begin position="127"/>
        <end position="150"/>
    </location>
</feature>
<feature type="domain" description="C2H2-type" evidence="13">
    <location>
        <begin position="153"/>
        <end position="180"/>
    </location>
</feature>
<evidence type="ECO:0000256" key="8">
    <source>
        <dbReference type="ARBA" id="ARBA00023125"/>
    </source>
</evidence>
<dbReference type="GO" id="GO:0008270">
    <property type="term" value="F:zinc ion binding"/>
    <property type="evidence" value="ECO:0007669"/>
    <property type="project" value="UniProtKB-KW"/>
</dbReference>
<dbReference type="PANTHER" id="PTHR24399">
    <property type="entry name" value="ZINC FINGER AND BTB DOMAIN-CONTAINING"/>
    <property type="match status" value="1"/>
</dbReference>
<comment type="caution">
    <text evidence="14">The sequence shown here is derived from an EMBL/GenBank/DDBJ whole genome shotgun (WGS) entry which is preliminary data.</text>
</comment>
<dbReference type="PROSITE" id="PS50157">
    <property type="entry name" value="ZINC_FINGER_C2H2_2"/>
    <property type="match status" value="8"/>
</dbReference>
<comment type="subcellular location">
    <subcellularLocation>
        <location evidence="1">Nucleus</location>
    </subcellularLocation>
</comment>
<evidence type="ECO:0000256" key="5">
    <source>
        <dbReference type="ARBA" id="ARBA00022771"/>
    </source>
</evidence>
<name>A0AA40GCE9_9HYME</name>
<dbReference type="GO" id="GO:0001227">
    <property type="term" value="F:DNA-binding transcription repressor activity, RNA polymerase II-specific"/>
    <property type="evidence" value="ECO:0007669"/>
    <property type="project" value="TreeGrafter"/>
</dbReference>
<dbReference type="GO" id="GO:0005654">
    <property type="term" value="C:nucleoplasm"/>
    <property type="evidence" value="ECO:0007669"/>
    <property type="project" value="TreeGrafter"/>
</dbReference>
<feature type="domain" description="C2H2-type" evidence="13">
    <location>
        <begin position="10"/>
        <end position="37"/>
    </location>
</feature>
<dbReference type="FunFam" id="3.30.160.60:FF:000145">
    <property type="entry name" value="Zinc finger protein 574"/>
    <property type="match status" value="2"/>
</dbReference>
<gene>
    <name evidence="14" type="ORF">K0M31_007805</name>
</gene>
<reference evidence="14" key="1">
    <citation type="submission" date="2021-10" db="EMBL/GenBank/DDBJ databases">
        <title>Melipona bicolor Genome sequencing and assembly.</title>
        <authorList>
            <person name="Araujo N.S."/>
            <person name="Arias M.C."/>
        </authorList>
    </citation>
    <scope>NUCLEOTIDE SEQUENCE</scope>
    <source>
        <strain evidence="14">USP_2M_L1-L4_2017</strain>
        <tissue evidence="14">Whole body</tissue>
    </source>
</reference>
<dbReference type="GO" id="GO:0000978">
    <property type="term" value="F:RNA polymerase II cis-regulatory region sequence-specific DNA binding"/>
    <property type="evidence" value="ECO:0007669"/>
    <property type="project" value="TreeGrafter"/>
</dbReference>
<dbReference type="SUPFAM" id="SSF57667">
    <property type="entry name" value="beta-beta-alpha zinc fingers"/>
    <property type="match status" value="4"/>
</dbReference>
<evidence type="ECO:0000259" key="13">
    <source>
        <dbReference type="PROSITE" id="PS50157"/>
    </source>
</evidence>
<proteinExistence type="inferred from homology"/>
<dbReference type="Proteomes" id="UP001177670">
    <property type="component" value="Unassembled WGS sequence"/>
</dbReference>
<evidence type="ECO:0000256" key="2">
    <source>
        <dbReference type="ARBA" id="ARBA00006991"/>
    </source>
</evidence>
<dbReference type="SMART" id="SM00355">
    <property type="entry name" value="ZnF_C2H2"/>
    <property type="match status" value="8"/>
</dbReference>
<dbReference type="PANTHER" id="PTHR24399:SF23">
    <property type="entry name" value="C2H2-TYPE DOMAIN-CONTAINING PROTEIN"/>
    <property type="match status" value="1"/>
</dbReference>